<feature type="signal peptide" evidence="2">
    <location>
        <begin position="1"/>
        <end position="23"/>
    </location>
</feature>
<feature type="domain" description="BD-FAE-like" evidence="3">
    <location>
        <begin position="58"/>
        <end position="165"/>
    </location>
</feature>
<evidence type="ECO:0000313" key="5">
    <source>
        <dbReference type="Proteomes" id="UP001597400"/>
    </source>
</evidence>
<dbReference type="PANTHER" id="PTHR48081:SF33">
    <property type="entry name" value="KYNURENINE FORMAMIDASE"/>
    <property type="match status" value="1"/>
</dbReference>
<evidence type="ECO:0000313" key="4">
    <source>
        <dbReference type="EMBL" id="MFD1951335.1"/>
    </source>
</evidence>
<feature type="chain" id="PRO_5046636845" evidence="2">
    <location>
        <begin position="24"/>
        <end position="307"/>
    </location>
</feature>
<dbReference type="RefSeq" id="WP_380929911.1">
    <property type="nucleotide sequence ID" value="NZ_JBHUGS010000002.1"/>
</dbReference>
<accession>A0ABW4TX94</accession>
<evidence type="ECO:0000256" key="1">
    <source>
        <dbReference type="ARBA" id="ARBA00022801"/>
    </source>
</evidence>
<proteinExistence type="predicted"/>
<dbReference type="Pfam" id="PF20434">
    <property type="entry name" value="BD-FAE"/>
    <property type="match status" value="1"/>
</dbReference>
<gene>
    <name evidence="4" type="ORF">ACFSGX_11225</name>
</gene>
<keyword evidence="5" id="KW-1185">Reference proteome</keyword>
<dbReference type="EMBL" id="JBHUGS010000002">
    <property type="protein sequence ID" value="MFD1951335.1"/>
    <property type="molecule type" value="Genomic_DNA"/>
</dbReference>
<comment type="caution">
    <text evidence="4">The sequence shown here is derived from an EMBL/GenBank/DDBJ whole genome shotgun (WGS) entry which is preliminary data.</text>
</comment>
<organism evidence="4 5">
    <name type="scientific">Sphingomonas arantia</name>
    <dbReference type="NCBI Taxonomy" id="1460676"/>
    <lineage>
        <taxon>Bacteria</taxon>
        <taxon>Pseudomonadati</taxon>
        <taxon>Pseudomonadota</taxon>
        <taxon>Alphaproteobacteria</taxon>
        <taxon>Sphingomonadales</taxon>
        <taxon>Sphingomonadaceae</taxon>
        <taxon>Sphingomonas</taxon>
    </lineage>
</organism>
<dbReference type="Gene3D" id="3.40.50.1820">
    <property type="entry name" value="alpha/beta hydrolase"/>
    <property type="match status" value="1"/>
</dbReference>
<keyword evidence="2" id="KW-0732">Signal</keyword>
<dbReference type="InterPro" id="IPR029058">
    <property type="entry name" value="AB_hydrolase_fold"/>
</dbReference>
<protein>
    <submittedName>
        <fullName evidence="4">Alpha/beta hydrolase</fullName>
    </submittedName>
</protein>
<dbReference type="Proteomes" id="UP001597400">
    <property type="component" value="Unassembled WGS sequence"/>
</dbReference>
<sequence>MGKLQRVASLAALLSLAAAPLTAAVRSPTMGWSALTGRPHPRGAIRIAYGADPLQVGDLWLPRGRARGPRPVVLMIHGGCWQSAIANRTLMDWAAADIAKQGIAVWNIEYRGVDRPGGGYPGTFQDVAQAADMLRTLGPQYGLRTDRIVAVGHSAGGHLALWLAGRPRLPLNSTLWTADPIRLHAAIGLGALPDLEAARTLPGNDCGVTGVPLLVGSATAERPNVLSDTSVTSLLPLGTEQTLVTGVHDRIAPPVLASAYAVKARGAGDSVGHVSIPEAGHVELIAPGTNAWRIEVGLIRRALGLAR</sequence>
<evidence type="ECO:0000259" key="3">
    <source>
        <dbReference type="Pfam" id="PF20434"/>
    </source>
</evidence>
<keyword evidence="1 4" id="KW-0378">Hydrolase</keyword>
<dbReference type="InterPro" id="IPR049492">
    <property type="entry name" value="BD-FAE-like_dom"/>
</dbReference>
<reference evidence="5" key="1">
    <citation type="journal article" date="2019" name="Int. J. Syst. Evol. Microbiol.">
        <title>The Global Catalogue of Microorganisms (GCM) 10K type strain sequencing project: providing services to taxonomists for standard genome sequencing and annotation.</title>
        <authorList>
            <consortium name="The Broad Institute Genomics Platform"/>
            <consortium name="The Broad Institute Genome Sequencing Center for Infectious Disease"/>
            <person name="Wu L."/>
            <person name="Ma J."/>
        </authorList>
    </citation>
    <scope>NUCLEOTIDE SEQUENCE [LARGE SCALE GENOMIC DNA]</scope>
    <source>
        <strain evidence="5">CGMCC 1.12702</strain>
    </source>
</reference>
<dbReference type="InterPro" id="IPR050300">
    <property type="entry name" value="GDXG_lipolytic_enzyme"/>
</dbReference>
<dbReference type="SUPFAM" id="SSF53474">
    <property type="entry name" value="alpha/beta-Hydrolases"/>
    <property type="match status" value="1"/>
</dbReference>
<evidence type="ECO:0000256" key="2">
    <source>
        <dbReference type="SAM" id="SignalP"/>
    </source>
</evidence>
<dbReference type="GO" id="GO:0016787">
    <property type="term" value="F:hydrolase activity"/>
    <property type="evidence" value="ECO:0007669"/>
    <property type="project" value="UniProtKB-KW"/>
</dbReference>
<name>A0ABW4TX94_9SPHN</name>
<dbReference type="PANTHER" id="PTHR48081">
    <property type="entry name" value="AB HYDROLASE SUPERFAMILY PROTEIN C4A8.06C"/>
    <property type="match status" value="1"/>
</dbReference>